<reference evidence="2" key="1">
    <citation type="submission" date="2011-03" db="EMBL/GenBank/DDBJ databases">
        <title>Draft genome sequence of Brevundimonas diminuta.</title>
        <authorList>
            <person name="Brown P.J.B."/>
            <person name="Buechlein A."/>
            <person name="Hemmerich C."/>
            <person name="Brun Y.V."/>
        </authorList>
    </citation>
    <scope>NUCLEOTIDE SEQUENCE [LARGE SCALE GENOMIC DNA]</scope>
    <source>
        <strain evidence="2">C19</strain>
    </source>
</reference>
<accession>F4QJ25</accession>
<evidence type="ECO:0000313" key="2">
    <source>
        <dbReference type="Proteomes" id="UP000006512"/>
    </source>
</evidence>
<organism evidence="1 2">
    <name type="scientific">Asticcacaulis biprosthecium C19</name>
    <dbReference type="NCBI Taxonomy" id="715226"/>
    <lineage>
        <taxon>Bacteria</taxon>
        <taxon>Pseudomonadati</taxon>
        <taxon>Pseudomonadota</taxon>
        <taxon>Alphaproteobacteria</taxon>
        <taxon>Caulobacterales</taxon>
        <taxon>Caulobacteraceae</taxon>
        <taxon>Asticcacaulis</taxon>
    </lineage>
</organism>
<name>F4QJ25_9CAUL</name>
<dbReference type="HOGENOM" id="CLU_3095086_0_0_5"/>
<sequence>MELASAAKSTNVVGRIRRYAQAKIFLTRESSSSTIKKTPLPFWKGCHGTQP</sequence>
<evidence type="ECO:0000313" key="1">
    <source>
        <dbReference type="EMBL" id="EGF93088.1"/>
    </source>
</evidence>
<proteinExistence type="predicted"/>
<protein>
    <submittedName>
        <fullName evidence="1">Uncharacterized protein</fullName>
    </submittedName>
</protein>
<gene>
    <name evidence="1" type="ORF">ABI_15280</name>
</gene>
<dbReference type="AlphaFoldDB" id="F4QJ25"/>
<dbReference type="Proteomes" id="UP000006512">
    <property type="component" value="Unassembled WGS sequence"/>
</dbReference>
<keyword evidence="2" id="KW-1185">Reference proteome</keyword>
<dbReference type="EMBL" id="GL883077">
    <property type="protein sequence ID" value="EGF93088.1"/>
    <property type="molecule type" value="Genomic_DNA"/>
</dbReference>